<dbReference type="EMBL" id="MU827241">
    <property type="protein sequence ID" value="KAJ7367416.1"/>
    <property type="molecule type" value="Genomic_DNA"/>
</dbReference>
<organism evidence="1 2">
    <name type="scientific">Desmophyllum pertusum</name>
    <dbReference type="NCBI Taxonomy" id="174260"/>
    <lineage>
        <taxon>Eukaryota</taxon>
        <taxon>Metazoa</taxon>
        <taxon>Cnidaria</taxon>
        <taxon>Anthozoa</taxon>
        <taxon>Hexacorallia</taxon>
        <taxon>Scleractinia</taxon>
        <taxon>Caryophylliina</taxon>
        <taxon>Caryophylliidae</taxon>
        <taxon>Desmophyllum</taxon>
    </lineage>
</organism>
<gene>
    <name evidence="1" type="ORF">OS493_040550</name>
</gene>
<keyword evidence="2" id="KW-1185">Reference proteome</keyword>
<reference evidence="1" key="1">
    <citation type="submission" date="2023-01" db="EMBL/GenBank/DDBJ databases">
        <title>Genome assembly of the deep-sea coral Lophelia pertusa.</title>
        <authorList>
            <person name="Herrera S."/>
            <person name="Cordes E."/>
        </authorList>
    </citation>
    <scope>NUCLEOTIDE SEQUENCE</scope>
    <source>
        <strain evidence="1">USNM1676648</strain>
        <tissue evidence="1">Polyp</tissue>
    </source>
</reference>
<name>A0A9W9YTH6_9CNID</name>
<proteinExistence type="predicted"/>
<dbReference type="AlphaFoldDB" id="A0A9W9YTH6"/>
<comment type="caution">
    <text evidence="1">The sequence shown here is derived from an EMBL/GenBank/DDBJ whole genome shotgun (WGS) entry which is preliminary data.</text>
</comment>
<evidence type="ECO:0000313" key="1">
    <source>
        <dbReference type="EMBL" id="KAJ7367416.1"/>
    </source>
</evidence>
<evidence type="ECO:0000313" key="2">
    <source>
        <dbReference type="Proteomes" id="UP001163046"/>
    </source>
</evidence>
<accession>A0A9W9YTH6</accession>
<protein>
    <submittedName>
        <fullName evidence="1">Uncharacterized protein</fullName>
    </submittedName>
</protein>
<dbReference type="Proteomes" id="UP001163046">
    <property type="component" value="Unassembled WGS sequence"/>
</dbReference>
<sequence>MPEGCRRTGFCVSWGNGENSNKGEKRCGITAESALFVCNKWDEVERQTNQAERDDLEKHIIDKLREKDPQT</sequence>